<feature type="compositionally biased region" description="Gly residues" evidence="7">
    <location>
        <begin position="286"/>
        <end position="306"/>
    </location>
</feature>
<dbReference type="Pfam" id="PF03942">
    <property type="entry name" value="DTW"/>
    <property type="match status" value="1"/>
</dbReference>
<dbReference type="InterPro" id="IPR005636">
    <property type="entry name" value="DTW"/>
</dbReference>
<dbReference type="PANTHER" id="PTHR21392:SF0">
    <property type="entry name" value="TRNA-URIDINE AMINOCARBOXYPROPYLTRANSFERASE 2"/>
    <property type="match status" value="1"/>
</dbReference>
<evidence type="ECO:0000256" key="7">
    <source>
        <dbReference type="SAM" id="MobiDB-lite"/>
    </source>
</evidence>
<dbReference type="EC" id="2.5.1.25" evidence="1"/>
<sequence>MPASSSSTASPAGVADAQDRAALPASSSEGPADGSRRRQECPRCLRPQRVCLCAALPQQPLRLRGRVVILQHPHELKKRLATVPLLRACLDPASLEVVTGRKLPAPESDPSLDSLLSGPHPVYVLFPGPAAADLAERCAAPSHGAALEAAQGRQRGRGEDQGAGQGAARASQHSGSAGGTATSTAPVAPAGTAQGPLTALREGDVGRAEATGGGGHEAREGGAEAGASSSASPQAGLPGPAYALVVIDGTWKQAKEMAQAVVARCLPPDGPGIQAALRPEDVLPSGYGGGAGGGSGGAGGGEGGSRGAQEGVDGEAGAGAPGPAGSGPTPGPPAADPYHPAMPCLIRKEPVPGFVTTFEATARAVGLLERSPALGEELLAPLRLMTRLQAVYSPAVHSRMLGEPEPPKQQQRKVA</sequence>
<proteinExistence type="inferred from homology"/>
<feature type="compositionally biased region" description="Low complexity" evidence="7">
    <location>
        <begin position="225"/>
        <end position="235"/>
    </location>
</feature>
<reference evidence="9" key="1">
    <citation type="journal article" date="2020" name="bioRxiv">
        <title>Comparative genomics of Chlamydomonas.</title>
        <authorList>
            <person name="Craig R.J."/>
            <person name="Hasan A.R."/>
            <person name="Ness R.W."/>
            <person name="Keightley P.D."/>
        </authorList>
    </citation>
    <scope>NUCLEOTIDE SEQUENCE</scope>
    <source>
        <strain evidence="9">CCAP 11/70</strain>
    </source>
</reference>
<keyword evidence="2" id="KW-0808">Transferase</keyword>
<keyword evidence="3" id="KW-0949">S-adenosyl-L-methionine</keyword>
<dbReference type="SMART" id="SM01144">
    <property type="entry name" value="DTW"/>
    <property type="match status" value="1"/>
</dbReference>
<feature type="compositionally biased region" description="Gly residues" evidence="7">
    <location>
        <begin position="314"/>
        <end position="325"/>
    </location>
</feature>
<keyword evidence="4" id="KW-0819">tRNA processing</keyword>
<dbReference type="OrthoDB" id="545722at2759"/>
<evidence type="ECO:0000256" key="3">
    <source>
        <dbReference type="ARBA" id="ARBA00022691"/>
    </source>
</evidence>
<dbReference type="Proteomes" id="UP000612055">
    <property type="component" value="Unassembled WGS sequence"/>
</dbReference>
<evidence type="ECO:0000259" key="8">
    <source>
        <dbReference type="SMART" id="SM01144"/>
    </source>
</evidence>
<evidence type="ECO:0000313" key="9">
    <source>
        <dbReference type="EMBL" id="KAG2494959.1"/>
    </source>
</evidence>
<evidence type="ECO:0000313" key="10">
    <source>
        <dbReference type="Proteomes" id="UP000612055"/>
    </source>
</evidence>
<feature type="region of interest" description="Disordered" evidence="7">
    <location>
        <begin position="1"/>
        <end position="38"/>
    </location>
</feature>
<protein>
    <recommendedName>
        <fullName evidence="1">tRNA-uridine aminocarboxypropyltransferase</fullName>
        <ecNumber evidence="1">2.5.1.25</ecNumber>
    </recommendedName>
</protein>
<feature type="region of interest" description="Disordered" evidence="7">
    <location>
        <begin position="272"/>
        <end position="341"/>
    </location>
</feature>
<dbReference type="GO" id="GO:0008033">
    <property type="term" value="P:tRNA processing"/>
    <property type="evidence" value="ECO:0007669"/>
    <property type="project" value="UniProtKB-KW"/>
</dbReference>
<evidence type="ECO:0000256" key="4">
    <source>
        <dbReference type="ARBA" id="ARBA00022694"/>
    </source>
</evidence>
<feature type="compositionally biased region" description="Low complexity" evidence="7">
    <location>
        <begin position="166"/>
        <end position="193"/>
    </location>
</feature>
<comment type="caution">
    <text evidence="9">The sequence shown here is derived from an EMBL/GenBank/DDBJ whole genome shotgun (WGS) entry which is preliminary data.</text>
</comment>
<evidence type="ECO:0000256" key="6">
    <source>
        <dbReference type="ARBA" id="ARBA00048718"/>
    </source>
</evidence>
<comment type="similarity">
    <text evidence="5">Belongs to the TDD superfamily. DTWD2 family.</text>
</comment>
<feature type="domain" description="DTW" evidence="8">
    <location>
        <begin position="37"/>
        <end position="394"/>
    </location>
</feature>
<evidence type="ECO:0000256" key="5">
    <source>
        <dbReference type="ARBA" id="ARBA00034489"/>
    </source>
</evidence>
<accession>A0A835YCF5</accession>
<keyword evidence="10" id="KW-1185">Reference proteome</keyword>
<gene>
    <name evidence="9" type="ORF">HYH03_006894</name>
</gene>
<dbReference type="EMBL" id="JAEHOE010000027">
    <property type="protein sequence ID" value="KAG2494959.1"/>
    <property type="molecule type" value="Genomic_DNA"/>
</dbReference>
<dbReference type="AlphaFoldDB" id="A0A835YCF5"/>
<evidence type="ECO:0000256" key="1">
    <source>
        <dbReference type="ARBA" id="ARBA00012386"/>
    </source>
</evidence>
<feature type="region of interest" description="Disordered" evidence="7">
    <location>
        <begin position="145"/>
        <end position="235"/>
    </location>
</feature>
<dbReference type="PANTHER" id="PTHR21392">
    <property type="entry name" value="TRNA-URIDINE AMINOCARBOXYPROPYLTRANSFERASE 2"/>
    <property type="match status" value="1"/>
</dbReference>
<evidence type="ECO:0000256" key="2">
    <source>
        <dbReference type="ARBA" id="ARBA00022679"/>
    </source>
</evidence>
<feature type="compositionally biased region" description="Low complexity" evidence="7">
    <location>
        <begin position="1"/>
        <end position="12"/>
    </location>
</feature>
<dbReference type="InterPro" id="IPR039262">
    <property type="entry name" value="DTWD2/TAPT"/>
</dbReference>
<dbReference type="GO" id="GO:0016432">
    <property type="term" value="F:tRNA-uridine aminocarboxypropyltransferase activity"/>
    <property type="evidence" value="ECO:0007669"/>
    <property type="project" value="UniProtKB-EC"/>
</dbReference>
<name>A0A835YCF5_9CHLO</name>
<organism evidence="9 10">
    <name type="scientific">Edaphochlamys debaryana</name>
    <dbReference type="NCBI Taxonomy" id="47281"/>
    <lineage>
        <taxon>Eukaryota</taxon>
        <taxon>Viridiplantae</taxon>
        <taxon>Chlorophyta</taxon>
        <taxon>core chlorophytes</taxon>
        <taxon>Chlorophyceae</taxon>
        <taxon>CS clade</taxon>
        <taxon>Chlamydomonadales</taxon>
        <taxon>Chlamydomonadales incertae sedis</taxon>
        <taxon>Edaphochlamys</taxon>
    </lineage>
</organism>
<comment type="catalytic activity">
    <reaction evidence="6">
        <text>a uridine in tRNA + S-adenosyl-L-methionine = a 3-[(3S)-3-amino-3-carboxypropyl]uridine in tRNA + S-methyl-5'-thioadenosine + H(+)</text>
        <dbReference type="Rhea" id="RHEA:62432"/>
        <dbReference type="Rhea" id="RHEA-COMP:13339"/>
        <dbReference type="Rhea" id="RHEA-COMP:16092"/>
        <dbReference type="ChEBI" id="CHEBI:15378"/>
        <dbReference type="ChEBI" id="CHEBI:17509"/>
        <dbReference type="ChEBI" id="CHEBI:59789"/>
        <dbReference type="ChEBI" id="CHEBI:65315"/>
        <dbReference type="ChEBI" id="CHEBI:82930"/>
        <dbReference type="EC" id="2.5.1.25"/>
    </reaction>
</comment>